<dbReference type="InterPro" id="IPR012675">
    <property type="entry name" value="Beta-grasp_dom_sf"/>
</dbReference>
<gene>
    <name evidence="1" type="primary">thiS</name>
    <name evidence="1" type="ORF">MNODULE_06705</name>
</gene>
<protein>
    <submittedName>
        <fullName evidence="1">Sulfur carrier protein ThiS</fullName>
    </submittedName>
</protein>
<dbReference type="AlphaFoldDB" id="A0A7X6DNM2"/>
<dbReference type="InterPro" id="IPR003749">
    <property type="entry name" value="ThiS/MoaD-like"/>
</dbReference>
<name>A0A7X6DNM2_9BACT</name>
<proteinExistence type="predicted"/>
<dbReference type="NCBIfam" id="TIGR01683">
    <property type="entry name" value="thiS"/>
    <property type="match status" value="1"/>
</dbReference>
<organism evidence="1 2">
    <name type="scientific">Candidatus Manganitrophus noduliformans</name>
    <dbReference type="NCBI Taxonomy" id="2606439"/>
    <lineage>
        <taxon>Bacteria</taxon>
        <taxon>Pseudomonadati</taxon>
        <taxon>Nitrospirota</taxon>
        <taxon>Nitrospiria</taxon>
        <taxon>Candidatus Troglogloeales</taxon>
        <taxon>Candidatus Manganitrophaceae</taxon>
        <taxon>Candidatus Manganitrophus</taxon>
    </lineage>
</organism>
<dbReference type="RefSeq" id="WP_168058675.1">
    <property type="nucleotide sequence ID" value="NZ_VTOW01000001.1"/>
</dbReference>
<dbReference type="EMBL" id="VTOW01000001">
    <property type="protein sequence ID" value="NKE70427.1"/>
    <property type="molecule type" value="Genomic_DNA"/>
</dbReference>
<dbReference type="SUPFAM" id="SSF54285">
    <property type="entry name" value="MoaD/ThiS"/>
    <property type="match status" value="1"/>
</dbReference>
<evidence type="ECO:0000313" key="2">
    <source>
        <dbReference type="Proteomes" id="UP000534783"/>
    </source>
</evidence>
<comment type="caution">
    <text evidence="1">The sequence shown here is derived from an EMBL/GenBank/DDBJ whole genome shotgun (WGS) entry which is preliminary data.</text>
</comment>
<reference evidence="1 2" key="1">
    <citation type="journal article" date="2020" name="Nature">
        <title>Bacterial chemolithoautotrophy via manganese oxidation.</title>
        <authorList>
            <person name="Yu H."/>
            <person name="Leadbetter J.R."/>
        </authorList>
    </citation>
    <scope>NUCLEOTIDE SEQUENCE [LARGE SCALE GENOMIC DNA]</scope>
    <source>
        <strain evidence="1 2">Mn-1</strain>
    </source>
</reference>
<dbReference type="Pfam" id="PF02597">
    <property type="entry name" value="ThiS"/>
    <property type="match status" value="1"/>
</dbReference>
<keyword evidence="2" id="KW-1185">Reference proteome</keyword>
<dbReference type="CDD" id="cd00565">
    <property type="entry name" value="Ubl_ThiS"/>
    <property type="match status" value="1"/>
</dbReference>
<dbReference type="InterPro" id="IPR010035">
    <property type="entry name" value="Thi_S"/>
</dbReference>
<dbReference type="Proteomes" id="UP000534783">
    <property type="component" value="Unassembled WGS sequence"/>
</dbReference>
<dbReference type="InterPro" id="IPR016155">
    <property type="entry name" value="Mopterin_synth/thiamin_S_b"/>
</dbReference>
<sequence length="70" mass="7811">MQVVVNGTRQDVPPGMNLSQLLDRLKVQPERVAVEVNLKIIHRQRYNQVPLNEGDQIEIIGFVGGGSSCR</sequence>
<accession>A0A7X6DNM2</accession>
<dbReference type="Gene3D" id="3.10.20.30">
    <property type="match status" value="1"/>
</dbReference>
<dbReference type="PANTHER" id="PTHR34472:SF1">
    <property type="entry name" value="SULFUR CARRIER PROTEIN THIS"/>
    <property type="match status" value="1"/>
</dbReference>
<evidence type="ECO:0000313" key="1">
    <source>
        <dbReference type="EMBL" id="NKE70427.1"/>
    </source>
</evidence>
<dbReference type="PANTHER" id="PTHR34472">
    <property type="entry name" value="SULFUR CARRIER PROTEIN THIS"/>
    <property type="match status" value="1"/>
</dbReference>